<gene>
    <name evidence="1" type="ORF">RRG08_045127</name>
</gene>
<protein>
    <submittedName>
        <fullName evidence="1">Uncharacterized protein</fullName>
    </submittedName>
</protein>
<name>A0AAE1D4L9_9GAST</name>
<comment type="caution">
    <text evidence="1">The sequence shown here is derived from an EMBL/GenBank/DDBJ whole genome shotgun (WGS) entry which is preliminary data.</text>
</comment>
<sequence>MFNFRQRHITGSLLFRAVIGHLRGYTKRSVADHTEINAGKSIADCMSSFISSGSDQTFSVGDAGASFSTLRQSERICHKISKEKKIASAV</sequence>
<accession>A0AAE1D4L9</accession>
<organism evidence="1 2">
    <name type="scientific">Elysia crispata</name>
    <name type="common">lettuce slug</name>
    <dbReference type="NCBI Taxonomy" id="231223"/>
    <lineage>
        <taxon>Eukaryota</taxon>
        <taxon>Metazoa</taxon>
        <taxon>Spiralia</taxon>
        <taxon>Lophotrochozoa</taxon>
        <taxon>Mollusca</taxon>
        <taxon>Gastropoda</taxon>
        <taxon>Heterobranchia</taxon>
        <taxon>Euthyneura</taxon>
        <taxon>Panpulmonata</taxon>
        <taxon>Sacoglossa</taxon>
        <taxon>Placobranchoidea</taxon>
        <taxon>Plakobranchidae</taxon>
        <taxon>Elysia</taxon>
    </lineage>
</organism>
<dbReference type="Proteomes" id="UP001283361">
    <property type="component" value="Unassembled WGS sequence"/>
</dbReference>
<dbReference type="AlphaFoldDB" id="A0AAE1D4L9"/>
<proteinExistence type="predicted"/>
<evidence type="ECO:0000313" key="1">
    <source>
        <dbReference type="EMBL" id="KAK3756615.1"/>
    </source>
</evidence>
<evidence type="ECO:0000313" key="2">
    <source>
        <dbReference type="Proteomes" id="UP001283361"/>
    </source>
</evidence>
<keyword evidence="2" id="KW-1185">Reference proteome</keyword>
<reference evidence="1" key="1">
    <citation type="journal article" date="2023" name="G3 (Bethesda)">
        <title>A reference genome for the long-term kleptoplast-retaining sea slug Elysia crispata morphotype clarki.</title>
        <authorList>
            <person name="Eastman K.E."/>
            <person name="Pendleton A.L."/>
            <person name="Shaikh M.A."/>
            <person name="Suttiyut T."/>
            <person name="Ogas R."/>
            <person name="Tomko P."/>
            <person name="Gavelis G."/>
            <person name="Widhalm J.R."/>
            <person name="Wisecaver J.H."/>
        </authorList>
    </citation>
    <scope>NUCLEOTIDE SEQUENCE</scope>
    <source>
        <strain evidence="1">ECLA1</strain>
    </source>
</reference>
<dbReference type="EMBL" id="JAWDGP010005492">
    <property type="protein sequence ID" value="KAK3756615.1"/>
    <property type="molecule type" value="Genomic_DNA"/>
</dbReference>